<dbReference type="Proteomes" id="UP000011083">
    <property type="component" value="Unassembled WGS sequence"/>
</dbReference>
<dbReference type="SMART" id="SM01063">
    <property type="entry name" value="CBM49"/>
    <property type="match status" value="1"/>
</dbReference>
<dbReference type="InterPro" id="IPR024079">
    <property type="entry name" value="MetalloPept_cat_dom_sf"/>
</dbReference>
<dbReference type="PROSITE" id="PS50215">
    <property type="entry name" value="ADAM_MEPRO"/>
    <property type="match status" value="1"/>
</dbReference>
<gene>
    <name evidence="4" type="ORF">ACA1_157520</name>
</gene>
<dbReference type="KEGG" id="acan:ACA1_157520"/>
<keyword evidence="1" id="KW-0479">Metal-binding</keyword>
<feature type="binding site" evidence="1">
    <location>
        <position position="290"/>
    </location>
    <ligand>
        <name>Zn(2+)</name>
        <dbReference type="ChEBI" id="CHEBI:29105"/>
        <note>catalytic</note>
    </ligand>
</feature>
<evidence type="ECO:0000259" key="3">
    <source>
        <dbReference type="PROSITE" id="PS50215"/>
    </source>
</evidence>
<organism evidence="4 5">
    <name type="scientific">Acanthamoeba castellanii (strain ATCC 30010 / Neff)</name>
    <dbReference type="NCBI Taxonomy" id="1257118"/>
    <lineage>
        <taxon>Eukaryota</taxon>
        <taxon>Amoebozoa</taxon>
        <taxon>Discosea</taxon>
        <taxon>Longamoebia</taxon>
        <taxon>Centramoebida</taxon>
        <taxon>Acanthamoebidae</taxon>
        <taxon>Acanthamoeba</taxon>
    </lineage>
</organism>
<feature type="binding site" evidence="1">
    <location>
        <position position="300"/>
    </location>
    <ligand>
        <name>Zn(2+)</name>
        <dbReference type="ChEBI" id="CHEBI:29105"/>
        <note>catalytic</note>
    </ligand>
</feature>
<dbReference type="EMBL" id="KB007890">
    <property type="protein sequence ID" value="ELR22020.1"/>
    <property type="molecule type" value="Genomic_DNA"/>
</dbReference>
<dbReference type="AlphaFoldDB" id="L8HA05"/>
<name>L8HA05_ACACF</name>
<dbReference type="OrthoDB" id="20980at2759"/>
<feature type="domain" description="Peptidase M12B" evidence="3">
    <location>
        <begin position="153"/>
        <end position="350"/>
    </location>
</feature>
<dbReference type="Gene3D" id="3.40.390.10">
    <property type="entry name" value="Collagenase (Catalytic Domain)"/>
    <property type="match status" value="1"/>
</dbReference>
<feature type="region of interest" description="Disordered" evidence="2">
    <location>
        <begin position="119"/>
        <end position="148"/>
    </location>
</feature>
<evidence type="ECO:0000256" key="1">
    <source>
        <dbReference type="PROSITE-ProRule" id="PRU00276"/>
    </source>
</evidence>
<feature type="binding site" evidence="1">
    <location>
        <position position="294"/>
    </location>
    <ligand>
        <name>Zn(2+)</name>
        <dbReference type="ChEBI" id="CHEBI:29105"/>
        <note>catalytic</note>
    </ligand>
</feature>
<reference evidence="4 5" key="1">
    <citation type="journal article" date="2013" name="Genome Biol.">
        <title>Genome of Acanthamoeba castellanii highlights extensive lateral gene transfer and early evolution of tyrosine kinase signaling.</title>
        <authorList>
            <person name="Clarke M."/>
            <person name="Lohan A.J."/>
            <person name="Liu B."/>
            <person name="Lagkouvardos I."/>
            <person name="Roy S."/>
            <person name="Zafar N."/>
            <person name="Bertelli C."/>
            <person name="Schilde C."/>
            <person name="Kianianmomeni A."/>
            <person name="Burglin T.R."/>
            <person name="Frech C."/>
            <person name="Turcotte B."/>
            <person name="Kopec K.O."/>
            <person name="Synnott J.M."/>
            <person name="Choo C."/>
            <person name="Paponov I."/>
            <person name="Finkler A."/>
            <person name="Soon Heng Tan C."/>
            <person name="Hutchins A.P."/>
            <person name="Weinmeier T."/>
            <person name="Rattei T."/>
            <person name="Chu J.S."/>
            <person name="Gimenez G."/>
            <person name="Irimia M."/>
            <person name="Rigden D.J."/>
            <person name="Fitzpatrick D.A."/>
            <person name="Lorenzo-Morales J."/>
            <person name="Bateman A."/>
            <person name="Chiu C.H."/>
            <person name="Tang P."/>
            <person name="Hegemann P."/>
            <person name="Fromm H."/>
            <person name="Raoult D."/>
            <person name="Greub G."/>
            <person name="Miranda-Saavedra D."/>
            <person name="Chen N."/>
            <person name="Nash P."/>
            <person name="Ginger M.L."/>
            <person name="Horn M."/>
            <person name="Schaap P."/>
            <person name="Caler L."/>
            <person name="Loftus B."/>
        </authorList>
    </citation>
    <scope>NUCLEOTIDE SEQUENCE [LARGE SCALE GENOMIC DNA]</scope>
    <source>
        <strain evidence="4 5">Neff</strain>
    </source>
</reference>
<accession>L8HA05</accession>
<dbReference type="InterPro" id="IPR012291">
    <property type="entry name" value="CBM2_carb-bd_dom_sf"/>
</dbReference>
<dbReference type="Pfam" id="PF09478">
    <property type="entry name" value="CBM49"/>
    <property type="match status" value="1"/>
</dbReference>
<protein>
    <submittedName>
        <fullName evidence="4">Carbohydrate binding domain cbm49 protein</fullName>
    </submittedName>
</protein>
<dbReference type="GO" id="GO:0006508">
    <property type="term" value="P:proteolysis"/>
    <property type="evidence" value="ECO:0007669"/>
    <property type="project" value="InterPro"/>
</dbReference>
<dbReference type="SUPFAM" id="SSF55486">
    <property type="entry name" value="Metalloproteases ('zincins'), catalytic domain"/>
    <property type="match status" value="1"/>
</dbReference>
<dbReference type="InterPro" id="IPR019028">
    <property type="entry name" value="CBM_49"/>
</dbReference>
<sequence length="445" mass="47425">MIFLECKPLITQTKQTSWTDGSGVQYSVWDAFITAQSAPLTSVTLSLDAATGAQIDQVWEMVQPVAGVPLYTLPAWRLQNGGVPAGQTHRFGYTIRSAQPAPFGLSGWSCSGGGSSPSASPVVAPSASASPAASPSSQPSNPSPSPSPAPLGAVCSAVLVIDNYIVRNLPQLSAEQIKAKYLPYFEDVSTYYETAFGIRINFDHVYVEATGSFTDAQDGGQLLDDFEAALQQGRFGNPTDACLYHLLTGRQPAGVGGLGWIGSACGTGPAFTVDGQANEDPELVIRRAIHEIGHNLGGNHPDAYPAEKGYTCSINEDRAYDRILRSDETPAYNFLSPTAFISDCASQSIKASVPSFTCIWPFEVINKIYPRATLCTEPNAAGECLIIAATYGTAQCYNVLPINDAASSFSIIAGVRAPNVVRQQYSFTMPPGFDNMVTSFRFIVQ</sequence>
<feature type="active site" evidence="1">
    <location>
        <position position="291"/>
    </location>
</feature>
<dbReference type="GO" id="GO:0004553">
    <property type="term" value="F:hydrolase activity, hydrolyzing O-glycosyl compounds"/>
    <property type="evidence" value="ECO:0007669"/>
    <property type="project" value="InterPro"/>
</dbReference>
<dbReference type="GeneID" id="14922940"/>
<dbReference type="Gene3D" id="2.60.40.290">
    <property type="match status" value="1"/>
</dbReference>
<keyword evidence="5" id="KW-1185">Reference proteome</keyword>
<evidence type="ECO:0000313" key="4">
    <source>
        <dbReference type="EMBL" id="ELR22020.1"/>
    </source>
</evidence>
<dbReference type="VEuPathDB" id="AmoebaDB:ACA1_157520"/>
<dbReference type="RefSeq" id="XP_004348478.1">
    <property type="nucleotide sequence ID" value="XM_004348428.1"/>
</dbReference>
<evidence type="ECO:0000256" key="2">
    <source>
        <dbReference type="SAM" id="MobiDB-lite"/>
    </source>
</evidence>
<evidence type="ECO:0000313" key="5">
    <source>
        <dbReference type="Proteomes" id="UP000011083"/>
    </source>
</evidence>
<proteinExistence type="predicted"/>
<dbReference type="GO" id="GO:0046872">
    <property type="term" value="F:metal ion binding"/>
    <property type="evidence" value="ECO:0007669"/>
    <property type="project" value="UniProtKB-KW"/>
</dbReference>
<dbReference type="GO" id="GO:0004222">
    <property type="term" value="F:metalloendopeptidase activity"/>
    <property type="evidence" value="ECO:0007669"/>
    <property type="project" value="InterPro"/>
</dbReference>
<dbReference type="InterPro" id="IPR001590">
    <property type="entry name" value="Peptidase_M12B"/>
</dbReference>
<dbReference type="GO" id="GO:0030247">
    <property type="term" value="F:polysaccharide binding"/>
    <property type="evidence" value="ECO:0007669"/>
    <property type="project" value="InterPro"/>
</dbReference>
<keyword evidence="1" id="KW-0862">Zinc</keyword>
<dbReference type="Pfam" id="PF13582">
    <property type="entry name" value="Reprolysin_3"/>
    <property type="match status" value="1"/>
</dbReference>
<feature type="compositionally biased region" description="Low complexity" evidence="2">
    <location>
        <begin position="119"/>
        <end position="140"/>
    </location>
</feature>
<comment type="caution">
    <text evidence="1">Lacks conserved residue(s) required for the propagation of feature annotation.</text>
</comment>